<dbReference type="Pfam" id="PF00486">
    <property type="entry name" value="Trans_reg_C"/>
    <property type="match status" value="1"/>
</dbReference>
<gene>
    <name evidence="6" type="ORF">GIY23_15115</name>
</gene>
<dbReference type="AlphaFoldDB" id="A0A5Q3QGK6"/>
<proteinExistence type="inferred from homology"/>
<evidence type="ECO:0000256" key="4">
    <source>
        <dbReference type="SAM" id="MobiDB-lite"/>
    </source>
</evidence>
<keyword evidence="2 3" id="KW-0238">DNA-binding</keyword>
<sequence length="1073" mass="116949">MRFGVLGPLQVWNEDGTPVRVPEVKVRGLLAQLLAHAGTVVSSDRLIDNLWADHQPANPANALQARVSQLRRALDDAEPGARELLVSRPPGYLLRVDPEAVDAGRFERVADRASATADPRARAALLDEALSLWRGAAFADFADEPFAQPSVARLEERRLAVLEDWAEARLELAEHRLLTGELEEAVTRHPLRERLRAAYLLALYRVGRQRDALNSYHDLRTRLRDEMGTDPGPELVELHRAILDHDPALQPPPAAPRTNLPAPLTELVGRSVDLTQVRELLAEHRVVTLVGVGGVGKTRLALETAHGVVGDFPDGVWLAELATFTSDANRPGARGLAEFLAEVLEVRDDPSAERAAPDSAARLVDAVRGRELLLVLDNCEHVVEPVVELAVPVLETAPGVKILATSRQPLEIPGEAVWTVAPLTVPDASASDGATAPAVALFAARAATADPGFALDDTNRADVAAICRRLDGIPLALELAAARVRSLGTRELAERLHDRFRLLAGGLRAGPERHQTLRATIDWSWNLLTATEQALLRRLSVHVGGASLRAVEEVCGFDELAPADVVDTAGRLVDRSLVTSIDTGDGRRYRLFESVAAYAAERLAEAGERETAQDRHAVHYLGIAEHAAPLLRGREQRHWLDRLDTESVNLRAALDRAVAVADAELALRLVDAMGWYWFLRGRLAEARRSTASALAVDPDASLALRAPVLTWHTGLMRWARETSGPPDTESAALRAYDELGDRVARAYAEWFLAYTQWGGEGEAVADERVERAFRTFQAEGEQWGMAAASATRGHRALLRDDLSTASREAERATDLFDELGDQWGRLQTLDTLGTLAEVGGNYDRAAELHTAGLRIAEELGLWNEASTRYARLGRIALLRGEHDAADDFHQRAARLAIAQSHRGSHQFAEFGLALVARRKGELDRAEKILHAWRDWNHEHGEHFDALMLSAELGFIAEMRGDAERARALHQHGYDHALTTGGPRAVAIGLEGLAGAWSLAGYGRDAAGLLGAADAARRSSGAPLPQAERHDVDRISARIRGEIGDAAFDAAFDEGASRELPPPSTDRNGRDRPR</sequence>
<dbReference type="SMART" id="SM01043">
    <property type="entry name" value="BTAD"/>
    <property type="match status" value="1"/>
</dbReference>
<reference evidence="7" key="1">
    <citation type="submission" date="2019-11" db="EMBL/GenBank/DDBJ databases">
        <title>The complete genome sequence of Saccharopolyspora sp. E2A.</title>
        <authorList>
            <person name="Zhang G."/>
        </authorList>
    </citation>
    <scope>NUCLEOTIDE SEQUENCE [LARGE SCALE GENOMIC DNA]</scope>
    <source>
        <strain evidence="7">E2A</strain>
    </source>
</reference>
<dbReference type="PANTHER" id="PTHR47691:SF3">
    <property type="entry name" value="HTH-TYPE TRANSCRIPTIONAL REGULATOR RV0890C-RELATED"/>
    <property type="match status" value="1"/>
</dbReference>
<dbReference type="InterPro" id="IPR001867">
    <property type="entry name" value="OmpR/PhoB-type_DNA-bd"/>
</dbReference>
<dbReference type="CDD" id="cd15831">
    <property type="entry name" value="BTAD"/>
    <property type="match status" value="1"/>
</dbReference>
<dbReference type="PRINTS" id="PR00364">
    <property type="entry name" value="DISEASERSIST"/>
</dbReference>
<feature type="region of interest" description="Disordered" evidence="4">
    <location>
        <begin position="1049"/>
        <end position="1073"/>
    </location>
</feature>
<evidence type="ECO:0000256" key="1">
    <source>
        <dbReference type="ARBA" id="ARBA00005820"/>
    </source>
</evidence>
<dbReference type="GO" id="GO:0043531">
    <property type="term" value="F:ADP binding"/>
    <property type="evidence" value="ECO:0007669"/>
    <property type="project" value="InterPro"/>
</dbReference>
<dbReference type="SUPFAM" id="SSF52540">
    <property type="entry name" value="P-loop containing nucleoside triphosphate hydrolases"/>
    <property type="match status" value="1"/>
</dbReference>
<dbReference type="Pfam" id="PF03704">
    <property type="entry name" value="BTAD"/>
    <property type="match status" value="1"/>
</dbReference>
<dbReference type="InterPro" id="IPR002182">
    <property type="entry name" value="NB-ARC"/>
</dbReference>
<evidence type="ECO:0000259" key="5">
    <source>
        <dbReference type="PROSITE" id="PS51755"/>
    </source>
</evidence>
<dbReference type="PANTHER" id="PTHR47691">
    <property type="entry name" value="REGULATOR-RELATED"/>
    <property type="match status" value="1"/>
</dbReference>
<name>A0A5Q3QGK6_9PSEU</name>
<dbReference type="InterPro" id="IPR036388">
    <property type="entry name" value="WH-like_DNA-bd_sf"/>
</dbReference>
<evidence type="ECO:0000256" key="3">
    <source>
        <dbReference type="PROSITE-ProRule" id="PRU01091"/>
    </source>
</evidence>
<dbReference type="InterPro" id="IPR016032">
    <property type="entry name" value="Sig_transdc_resp-reg_C-effctor"/>
</dbReference>
<dbReference type="GO" id="GO:0006355">
    <property type="term" value="P:regulation of DNA-templated transcription"/>
    <property type="evidence" value="ECO:0007669"/>
    <property type="project" value="InterPro"/>
</dbReference>
<dbReference type="InterPro" id="IPR058852">
    <property type="entry name" value="HTH_77"/>
</dbReference>
<dbReference type="InterPro" id="IPR005158">
    <property type="entry name" value="BTAD"/>
</dbReference>
<comment type="similarity">
    <text evidence="1">Belongs to the AfsR/DnrI/RedD regulatory family.</text>
</comment>
<evidence type="ECO:0000313" key="7">
    <source>
        <dbReference type="Proteomes" id="UP000371041"/>
    </source>
</evidence>
<dbReference type="SUPFAM" id="SSF46894">
    <property type="entry name" value="C-terminal effector domain of the bipartite response regulators"/>
    <property type="match status" value="1"/>
</dbReference>
<protein>
    <submittedName>
        <fullName evidence="6">AfsR/SARP family transcriptional regulator</fullName>
    </submittedName>
</protein>
<dbReference type="Proteomes" id="UP000371041">
    <property type="component" value="Chromosome"/>
</dbReference>
<dbReference type="Gene3D" id="1.25.40.10">
    <property type="entry name" value="Tetratricopeptide repeat domain"/>
    <property type="match status" value="3"/>
</dbReference>
<evidence type="ECO:0000313" key="6">
    <source>
        <dbReference type="EMBL" id="QGK70665.1"/>
    </source>
</evidence>
<dbReference type="PROSITE" id="PS51755">
    <property type="entry name" value="OMPR_PHOB"/>
    <property type="match status" value="1"/>
</dbReference>
<dbReference type="RefSeq" id="WP_154077247.1">
    <property type="nucleotide sequence ID" value="NZ_CP045929.1"/>
</dbReference>
<feature type="domain" description="OmpR/PhoB-type" evidence="5">
    <location>
        <begin position="1"/>
        <end position="96"/>
    </location>
</feature>
<feature type="DNA-binding region" description="OmpR/PhoB-type" evidence="3">
    <location>
        <begin position="1"/>
        <end position="96"/>
    </location>
</feature>
<keyword evidence="7" id="KW-1185">Reference proteome</keyword>
<evidence type="ECO:0000256" key="2">
    <source>
        <dbReference type="ARBA" id="ARBA00023125"/>
    </source>
</evidence>
<dbReference type="KEGG" id="sace:GIY23_15115"/>
<dbReference type="GO" id="GO:0003677">
    <property type="term" value="F:DNA binding"/>
    <property type="evidence" value="ECO:0007669"/>
    <property type="project" value="UniProtKB-UniRule"/>
</dbReference>
<dbReference type="Pfam" id="PF25872">
    <property type="entry name" value="HTH_77"/>
    <property type="match status" value="1"/>
</dbReference>
<dbReference type="Pfam" id="PF00931">
    <property type="entry name" value="NB-ARC"/>
    <property type="match status" value="1"/>
</dbReference>
<dbReference type="Gene3D" id="1.10.10.10">
    <property type="entry name" value="Winged helix-like DNA-binding domain superfamily/Winged helix DNA-binding domain"/>
    <property type="match status" value="1"/>
</dbReference>
<dbReference type="EMBL" id="CP045929">
    <property type="protein sequence ID" value="QGK70665.1"/>
    <property type="molecule type" value="Genomic_DNA"/>
</dbReference>
<organism evidence="6 7">
    <name type="scientific">Allosaccharopolyspora coralli</name>
    <dbReference type="NCBI Taxonomy" id="2665642"/>
    <lineage>
        <taxon>Bacteria</taxon>
        <taxon>Bacillati</taxon>
        <taxon>Actinomycetota</taxon>
        <taxon>Actinomycetes</taxon>
        <taxon>Pseudonocardiales</taxon>
        <taxon>Pseudonocardiaceae</taxon>
        <taxon>Allosaccharopolyspora</taxon>
    </lineage>
</organism>
<dbReference type="SUPFAM" id="SSF48452">
    <property type="entry name" value="TPR-like"/>
    <property type="match status" value="2"/>
</dbReference>
<accession>A0A5Q3QGK6</accession>
<dbReference type="InterPro" id="IPR027417">
    <property type="entry name" value="P-loop_NTPase"/>
</dbReference>
<dbReference type="InterPro" id="IPR011990">
    <property type="entry name" value="TPR-like_helical_dom_sf"/>
</dbReference>
<dbReference type="SMART" id="SM00862">
    <property type="entry name" value="Trans_reg_C"/>
    <property type="match status" value="1"/>
</dbReference>
<dbReference type="GO" id="GO:0000160">
    <property type="term" value="P:phosphorelay signal transduction system"/>
    <property type="evidence" value="ECO:0007669"/>
    <property type="project" value="InterPro"/>
</dbReference>